<dbReference type="Proteomes" id="UP001178461">
    <property type="component" value="Chromosome 15"/>
</dbReference>
<evidence type="ECO:0000256" key="1">
    <source>
        <dbReference type="SAM" id="MobiDB-lite"/>
    </source>
</evidence>
<protein>
    <submittedName>
        <fullName evidence="2">Uncharacterized protein</fullName>
    </submittedName>
</protein>
<keyword evidence="3" id="KW-1185">Reference proteome</keyword>
<gene>
    <name evidence="2" type="ORF">PODLI_1B005141</name>
</gene>
<feature type="region of interest" description="Disordered" evidence="1">
    <location>
        <begin position="38"/>
        <end position="79"/>
    </location>
</feature>
<proteinExistence type="predicted"/>
<evidence type="ECO:0000313" key="3">
    <source>
        <dbReference type="Proteomes" id="UP001178461"/>
    </source>
</evidence>
<reference evidence="2" key="1">
    <citation type="submission" date="2022-12" db="EMBL/GenBank/DDBJ databases">
        <authorList>
            <person name="Alioto T."/>
            <person name="Alioto T."/>
            <person name="Gomez Garrido J."/>
        </authorList>
    </citation>
    <scope>NUCLEOTIDE SEQUENCE</scope>
</reference>
<organism evidence="2 3">
    <name type="scientific">Podarcis lilfordi</name>
    <name type="common">Lilford's wall lizard</name>
    <dbReference type="NCBI Taxonomy" id="74358"/>
    <lineage>
        <taxon>Eukaryota</taxon>
        <taxon>Metazoa</taxon>
        <taxon>Chordata</taxon>
        <taxon>Craniata</taxon>
        <taxon>Vertebrata</taxon>
        <taxon>Euteleostomi</taxon>
        <taxon>Lepidosauria</taxon>
        <taxon>Squamata</taxon>
        <taxon>Bifurcata</taxon>
        <taxon>Unidentata</taxon>
        <taxon>Episquamata</taxon>
        <taxon>Laterata</taxon>
        <taxon>Lacertibaenia</taxon>
        <taxon>Lacertidae</taxon>
        <taxon>Podarcis</taxon>
    </lineage>
</organism>
<dbReference type="AlphaFoldDB" id="A0AA35PRL2"/>
<evidence type="ECO:0000313" key="2">
    <source>
        <dbReference type="EMBL" id="CAI5795278.1"/>
    </source>
</evidence>
<accession>A0AA35PRL2</accession>
<feature type="compositionally biased region" description="Basic and acidic residues" evidence="1">
    <location>
        <begin position="54"/>
        <end position="66"/>
    </location>
</feature>
<dbReference type="EMBL" id="OX395141">
    <property type="protein sequence ID" value="CAI5795278.1"/>
    <property type="molecule type" value="Genomic_DNA"/>
</dbReference>
<feature type="region of interest" description="Disordered" evidence="1">
    <location>
        <begin position="1"/>
        <end position="25"/>
    </location>
</feature>
<sequence>MPTSDRTAPKLPNLASGKTKELGSAAVDGRARVGCLHRRSFGGEAGPQTGLEPESSRFDAEGRKEVVSSLLTPPTPRPPQLLLRRLRGVRAPHPHPGPIDELSPVRKKMMLFGA</sequence>
<name>A0AA35PRL2_9SAUR</name>